<dbReference type="Gene3D" id="3.10.450.40">
    <property type="match status" value="1"/>
</dbReference>
<organism evidence="1">
    <name type="scientific">Nitratidesulfovibrio vulgaris (strain DSM 19637 / Miyazaki F)</name>
    <name type="common">Desulfovibrio vulgaris</name>
    <dbReference type="NCBI Taxonomy" id="883"/>
    <lineage>
        <taxon>Bacteria</taxon>
        <taxon>Pseudomonadati</taxon>
        <taxon>Thermodesulfobacteriota</taxon>
        <taxon>Desulfovibrionia</taxon>
        <taxon>Desulfovibrionales</taxon>
        <taxon>Desulfovibrionaceae</taxon>
        <taxon>Nitratidesulfovibrio</taxon>
    </lineage>
</organism>
<proteinExistence type="predicted"/>
<dbReference type="AlphaFoldDB" id="B8DLI9"/>
<reference evidence="1" key="1">
    <citation type="submission" date="2008-10" db="EMBL/GenBank/DDBJ databases">
        <title>Complete sequence of Desulfovibrio vulgaris str. 'Miyazaki F'.</title>
        <authorList>
            <person name="Lucas S."/>
            <person name="Copeland A."/>
            <person name="Lapidus A."/>
            <person name="Glavina del Rio T."/>
            <person name="Dalin E."/>
            <person name="Tice H."/>
            <person name="Bruce D."/>
            <person name="Goodwin L."/>
            <person name="Pitluck S."/>
            <person name="Sims D."/>
            <person name="Brettin T."/>
            <person name="Detter J.C."/>
            <person name="Han C."/>
            <person name="Larimer F."/>
            <person name="Land M."/>
            <person name="Hauser L."/>
            <person name="Kyrpides N."/>
            <person name="Mikhailova N."/>
            <person name="Hazen T.C."/>
            <person name="Richardson P."/>
        </authorList>
    </citation>
    <scope>NUCLEOTIDE SEQUENCE</scope>
    <source>
        <strain evidence="1">Miyazaki F</strain>
    </source>
</reference>
<dbReference type="eggNOG" id="ENOG5033WZ4">
    <property type="taxonomic scope" value="Bacteria"/>
</dbReference>
<gene>
    <name evidence="1" type="ordered locus">DvMF_1302</name>
</gene>
<name>B8DLI9_NITV9</name>
<sequence length="144" mass="16144">MSDLWGQDIAIDDTGQALVAASGEFILTEGVETGLQDIRLRLFTRLGSLFYDQGWGSLIHDWIFEENTVGARIAFEAEVTLRVELDPRVQVGSVRTTVFTWDERTVQAEVSWTFIGEDQPSNLILRADKSVRELVVKDVDPTSV</sequence>
<protein>
    <submittedName>
        <fullName evidence="1">Baseplate assembly protein, putative</fullName>
    </submittedName>
</protein>
<evidence type="ECO:0000313" key="1">
    <source>
        <dbReference type="EMBL" id="ACL08251.1"/>
    </source>
</evidence>
<accession>B8DLI9</accession>
<dbReference type="KEGG" id="dvm:DvMF_1302"/>
<dbReference type="EMBL" id="CP001197">
    <property type="protein sequence ID" value="ACL08251.1"/>
    <property type="molecule type" value="Genomic_DNA"/>
</dbReference>
<dbReference type="STRING" id="883.DvMF_1302"/>
<dbReference type="HOGENOM" id="CLU_129200_0_0_7"/>
<dbReference type="SUPFAM" id="SSF160719">
    <property type="entry name" value="gpW/gp25-like"/>
    <property type="match status" value="1"/>
</dbReference>
<dbReference type="OrthoDB" id="5423043at2"/>